<reference evidence="2" key="1">
    <citation type="journal article" date="2020" name="Nat. Commun.">
        <title>Large-scale genome sequencing of mycorrhizal fungi provides insights into the early evolution of symbiotic traits.</title>
        <authorList>
            <person name="Miyauchi S."/>
            <person name="Kiss E."/>
            <person name="Kuo A."/>
            <person name="Drula E."/>
            <person name="Kohler A."/>
            <person name="Sanchez-Garcia M."/>
            <person name="Morin E."/>
            <person name="Andreopoulos B."/>
            <person name="Barry K.W."/>
            <person name="Bonito G."/>
            <person name="Buee M."/>
            <person name="Carver A."/>
            <person name="Chen C."/>
            <person name="Cichocki N."/>
            <person name="Clum A."/>
            <person name="Culley D."/>
            <person name="Crous P.W."/>
            <person name="Fauchery L."/>
            <person name="Girlanda M."/>
            <person name="Hayes R.D."/>
            <person name="Keri Z."/>
            <person name="LaButti K."/>
            <person name="Lipzen A."/>
            <person name="Lombard V."/>
            <person name="Magnuson J."/>
            <person name="Maillard F."/>
            <person name="Murat C."/>
            <person name="Nolan M."/>
            <person name="Ohm R.A."/>
            <person name="Pangilinan J."/>
            <person name="Pereira M.F."/>
            <person name="Perotto S."/>
            <person name="Peter M."/>
            <person name="Pfister S."/>
            <person name="Riley R."/>
            <person name="Sitrit Y."/>
            <person name="Stielow J.B."/>
            <person name="Szollosi G."/>
            <person name="Zifcakova L."/>
            <person name="Stursova M."/>
            <person name="Spatafora J.W."/>
            <person name="Tedersoo L."/>
            <person name="Vaario L.M."/>
            <person name="Yamada A."/>
            <person name="Yan M."/>
            <person name="Wang P."/>
            <person name="Xu J."/>
            <person name="Bruns T."/>
            <person name="Baldrian P."/>
            <person name="Vilgalys R."/>
            <person name="Dunand C."/>
            <person name="Henrissat B."/>
            <person name="Grigoriev I.V."/>
            <person name="Hibbett D."/>
            <person name="Nagy L.G."/>
            <person name="Martin F.M."/>
        </authorList>
    </citation>
    <scope>NUCLEOTIDE SEQUENCE</scope>
    <source>
        <strain evidence="2">UH-Tt-Lm1</strain>
    </source>
</reference>
<evidence type="ECO:0000256" key="1">
    <source>
        <dbReference type="SAM" id="MobiDB-lite"/>
    </source>
</evidence>
<accession>A0A9P6HGL1</accession>
<sequence>MLSFMNPGSNSSIDHKSSTKPQDVVHVPPLHQTHYHDGRTEPTAIPISRDPNDFDSEELDPDHHSRSEEEEGDQHSTHGQSTAARSPHPSTDHSHHSTHHSNHPLNQDLGRRSNHHSRHPSPHPSTTPSRPHTALDGDTTLIHQTQNGEPDAIPVHPLPTSDYKRMAPESAPPPSESVAARVNRIQKFMTDVYNLPWVAGQVTADFYPERDGRRYRGMDPDAKRLPKPELMWYPSLHKDLDLLEGETPWSAPVMAQRRQDGHRRALTESTVTPTSAAVTQSITPNTTDSPLHSLYPGPASPPMMSIPPQLAIGSSALSPRSRRGIMSSAVPVYVIPVPAPIYQP</sequence>
<dbReference type="AlphaFoldDB" id="A0A9P6HGL1"/>
<organism evidence="2 3">
    <name type="scientific">Thelephora terrestris</name>
    <dbReference type="NCBI Taxonomy" id="56493"/>
    <lineage>
        <taxon>Eukaryota</taxon>
        <taxon>Fungi</taxon>
        <taxon>Dikarya</taxon>
        <taxon>Basidiomycota</taxon>
        <taxon>Agaricomycotina</taxon>
        <taxon>Agaricomycetes</taxon>
        <taxon>Thelephorales</taxon>
        <taxon>Thelephoraceae</taxon>
        <taxon>Thelephora</taxon>
    </lineage>
</organism>
<dbReference type="Proteomes" id="UP000736335">
    <property type="component" value="Unassembled WGS sequence"/>
</dbReference>
<feature type="region of interest" description="Disordered" evidence="1">
    <location>
        <begin position="1"/>
        <end position="136"/>
    </location>
</feature>
<reference evidence="2" key="2">
    <citation type="submission" date="2020-11" db="EMBL/GenBank/DDBJ databases">
        <authorList>
            <consortium name="DOE Joint Genome Institute"/>
            <person name="Kuo A."/>
            <person name="Miyauchi S."/>
            <person name="Kiss E."/>
            <person name="Drula E."/>
            <person name="Kohler A."/>
            <person name="Sanchez-Garcia M."/>
            <person name="Andreopoulos B."/>
            <person name="Barry K.W."/>
            <person name="Bonito G."/>
            <person name="Buee M."/>
            <person name="Carver A."/>
            <person name="Chen C."/>
            <person name="Cichocki N."/>
            <person name="Clum A."/>
            <person name="Culley D."/>
            <person name="Crous P.W."/>
            <person name="Fauchery L."/>
            <person name="Girlanda M."/>
            <person name="Hayes R."/>
            <person name="Keri Z."/>
            <person name="Labutti K."/>
            <person name="Lipzen A."/>
            <person name="Lombard V."/>
            <person name="Magnuson J."/>
            <person name="Maillard F."/>
            <person name="Morin E."/>
            <person name="Murat C."/>
            <person name="Nolan M."/>
            <person name="Ohm R."/>
            <person name="Pangilinan J."/>
            <person name="Pereira M."/>
            <person name="Perotto S."/>
            <person name="Peter M."/>
            <person name="Riley R."/>
            <person name="Sitrit Y."/>
            <person name="Stielow B."/>
            <person name="Szollosi G."/>
            <person name="Zifcakova L."/>
            <person name="Stursova M."/>
            <person name="Spatafora J.W."/>
            <person name="Tedersoo L."/>
            <person name="Vaario L.-M."/>
            <person name="Yamada A."/>
            <person name="Yan M."/>
            <person name="Wang P."/>
            <person name="Xu J."/>
            <person name="Bruns T."/>
            <person name="Baldrian P."/>
            <person name="Vilgalys R."/>
            <person name="Henrissat B."/>
            <person name="Grigoriev I.V."/>
            <person name="Hibbett D."/>
            <person name="Nagy L.G."/>
            <person name="Martin F.M."/>
        </authorList>
    </citation>
    <scope>NUCLEOTIDE SEQUENCE</scope>
    <source>
        <strain evidence="2">UH-Tt-Lm1</strain>
    </source>
</reference>
<feature type="non-terminal residue" evidence="2">
    <location>
        <position position="1"/>
    </location>
</feature>
<evidence type="ECO:0000313" key="3">
    <source>
        <dbReference type="Proteomes" id="UP000736335"/>
    </source>
</evidence>
<proteinExistence type="predicted"/>
<feature type="compositionally biased region" description="Polar residues" evidence="1">
    <location>
        <begin position="267"/>
        <end position="290"/>
    </location>
</feature>
<dbReference type="OrthoDB" id="3244156at2759"/>
<name>A0A9P6HGL1_9AGAM</name>
<feature type="compositionally biased region" description="Basic residues" evidence="1">
    <location>
        <begin position="112"/>
        <end position="121"/>
    </location>
</feature>
<feature type="compositionally biased region" description="Polar residues" evidence="1">
    <location>
        <begin position="1"/>
        <end position="12"/>
    </location>
</feature>
<keyword evidence="3" id="KW-1185">Reference proteome</keyword>
<comment type="caution">
    <text evidence="2">The sequence shown here is derived from an EMBL/GenBank/DDBJ whole genome shotgun (WGS) entry which is preliminary data.</text>
</comment>
<feature type="region of interest" description="Disordered" evidence="1">
    <location>
        <begin position="263"/>
        <end position="298"/>
    </location>
</feature>
<gene>
    <name evidence="2" type="ORF">BJ322DRAFT_1059041</name>
</gene>
<dbReference type="EMBL" id="WIUZ02000006">
    <property type="protein sequence ID" value="KAF9786327.1"/>
    <property type="molecule type" value="Genomic_DNA"/>
</dbReference>
<protein>
    <submittedName>
        <fullName evidence="2">Uncharacterized protein</fullName>
    </submittedName>
</protein>
<evidence type="ECO:0000313" key="2">
    <source>
        <dbReference type="EMBL" id="KAF9786327.1"/>
    </source>
</evidence>